<protein>
    <submittedName>
        <fullName evidence="1">Uncharacterized protein</fullName>
    </submittedName>
</protein>
<reference evidence="1" key="2">
    <citation type="submission" date="2022-06" db="UniProtKB">
        <authorList>
            <consortium name="EnsemblMetazoa"/>
        </authorList>
    </citation>
    <scope>IDENTIFICATION</scope>
    <source>
        <strain evidence="1">PS312</strain>
    </source>
</reference>
<dbReference type="Proteomes" id="UP000005239">
    <property type="component" value="Unassembled WGS sequence"/>
</dbReference>
<keyword evidence="2" id="KW-1185">Reference proteome</keyword>
<gene>
    <name evidence="1" type="primary">WBGene00273685</name>
</gene>
<evidence type="ECO:0000313" key="2">
    <source>
        <dbReference type="Proteomes" id="UP000005239"/>
    </source>
</evidence>
<reference evidence="2" key="1">
    <citation type="journal article" date="2008" name="Nat. Genet.">
        <title>The Pristionchus pacificus genome provides a unique perspective on nematode lifestyle and parasitism.</title>
        <authorList>
            <person name="Dieterich C."/>
            <person name="Clifton S.W."/>
            <person name="Schuster L.N."/>
            <person name="Chinwalla A."/>
            <person name="Delehaunty K."/>
            <person name="Dinkelacker I."/>
            <person name="Fulton L."/>
            <person name="Fulton R."/>
            <person name="Godfrey J."/>
            <person name="Minx P."/>
            <person name="Mitreva M."/>
            <person name="Roeseler W."/>
            <person name="Tian H."/>
            <person name="Witte H."/>
            <person name="Yang S.P."/>
            <person name="Wilson R.K."/>
            <person name="Sommer R.J."/>
        </authorList>
    </citation>
    <scope>NUCLEOTIDE SEQUENCE [LARGE SCALE GENOMIC DNA]</scope>
    <source>
        <strain evidence="2">PS312</strain>
    </source>
</reference>
<accession>A0A8R1YNM0</accession>
<proteinExistence type="predicted"/>
<organism evidence="1 2">
    <name type="scientific">Pristionchus pacificus</name>
    <name type="common">Parasitic nematode worm</name>
    <dbReference type="NCBI Taxonomy" id="54126"/>
    <lineage>
        <taxon>Eukaryota</taxon>
        <taxon>Metazoa</taxon>
        <taxon>Ecdysozoa</taxon>
        <taxon>Nematoda</taxon>
        <taxon>Chromadorea</taxon>
        <taxon>Rhabditida</taxon>
        <taxon>Rhabditina</taxon>
        <taxon>Diplogasteromorpha</taxon>
        <taxon>Diplogasteroidea</taxon>
        <taxon>Neodiplogasteridae</taxon>
        <taxon>Pristionchus</taxon>
    </lineage>
</organism>
<evidence type="ECO:0000313" key="1">
    <source>
        <dbReference type="EnsemblMetazoa" id="PPA35316.1"/>
    </source>
</evidence>
<name>A0A2A6B8N0_PRIPA</name>
<sequence length="190" mass="21772">MTAPTMNFNFYDFDNVVQSFSLPLGPLLFDEMRVRVLEIIQKTEQKFFWDDGFSRVSLNNHNDLEAAVNWSFQSSKISGNEPEVQIWFESERIPDVSSMPVYKIIPMDEEQAAAYAHVVEAATADFYKMHDVAEYFKAATANVANHPDVEKYREINGVMREAPMPAAYETFGDYLNAAAAFYSEMIYSQQ</sequence>
<dbReference type="AlphaFoldDB" id="A0A2A6B8N0"/>
<dbReference type="EnsemblMetazoa" id="PPA35316.1">
    <property type="protein sequence ID" value="PPA35316.1"/>
    <property type="gene ID" value="WBGene00273685"/>
</dbReference>
<accession>A0A2A6B8N0</accession>